<dbReference type="Pfam" id="PF07689">
    <property type="entry name" value="KaiB"/>
    <property type="match status" value="1"/>
</dbReference>
<protein>
    <submittedName>
        <fullName evidence="2">KaiB homolog</fullName>
    </submittedName>
</protein>
<dbReference type="PANTHER" id="PTHR41709:SF2">
    <property type="entry name" value="CIRCADIAN CLOCK PROTEIN KAIB2"/>
    <property type="match status" value="1"/>
</dbReference>
<dbReference type="RefSeq" id="WP_012900877.1">
    <property type="nucleotide sequence ID" value="NC_013665.1"/>
</dbReference>
<dbReference type="EMBL" id="AP011532">
    <property type="protein sequence ID" value="BAI62203.1"/>
    <property type="molecule type" value="Genomic_DNA"/>
</dbReference>
<reference evidence="2 3" key="1">
    <citation type="journal article" date="2007" name="Appl. Environ. Microbiol.">
        <title>Isolation of key methanogens for global methane emission from rice paddy fields: a novel isolate affiliated with the clone cluster rice cluster I.</title>
        <authorList>
            <person name="Sakai S."/>
            <person name="Imachi H."/>
            <person name="Sekiguchi Y."/>
            <person name="Ohashi A."/>
            <person name="Harada H."/>
            <person name="Kamagata Y."/>
        </authorList>
    </citation>
    <scope>NUCLEOTIDE SEQUENCE [LARGE SCALE GENOMIC DNA]</scope>
    <source>
        <strain evidence="3">DSM 17711 / JCM 13418 / NBRC 101707 / SANAE</strain>
    </source>
</reference>
<dbReference type="SUPFAM" id="SSF52833">
    <property type="entry name" value="Thioredoxin-like"/>
    <property type="match status" value="1"/>
</dbReference>
<gene>
    <name evidence="2" type="ordered locus">MCP_2131</name>
</gene>
<dbReference type="eggNOG" id="arCOG07612">
    <property type="taxonomic scope" value="Archaea"/>
</dbReference>
<dbReference type="KEGG" id="mpd:MCP_2131"/>
<name>D1Z0I1_METPS</name>
<dbReference type="STRING" id="304371.MCP_2131"/>
<dbReference type="InParanoid" id="D1Z0I1"/>
<dbReference type="Proteomes" id="UP000001882">
    <property type="component" value="Chromosome"/>
</dbReference>
<evidence type="ECO:0000313" key="3">
    <source>
        <dbReference type="Proteomes" id="UP000001882"/>
    </source>
</evidence>
<accession>D1Z0I1</accession>
<dbReference type="Gene3D" id="3.40.30.10">
    <property type="entry name" value="Glutaredoxin"/>
    <property type="match status" value="1"/>
</dbReference>
<evidence type="ECO:0000259" key="1">
    <source>
        <dbReference type="SMART" id="SM01248"/>
    </source>
</evidence>
<dbReference type="InterPro" id="IPR039022">
    <property type="entry name" value="KaiB-like"/>
</dbReference>
<dbReference type="SMART" id="SM01248">
    <property type="entry name" value="KaiB"/>
    <property type="match status" value="1"/>
</dbReference>
<dbReference type="GO" id="GO:0048511">
    <property type="term" value="P:rhythmic process"/>
    <property type="evidence" value="ECO:0007669"/>
    <property type="project" value="InterPro"/>
</dbReference>
<dbReference type="OrthoDB" id="116469at2157"/>
<keyword evidence="3" id="KW-1185">Reference proteome</keyword>
<dbReference type="CDD" id="cd02978">
    <property type="entry name" value="KaiB_like"/>
    <property type="match status" value="1"/>
</dbReference>
<proteinExistence type="predicted"/>
<dbReference type="InterPro" id="IPR011649">
    <property type="entry name" value="KaiB_domain"/>
</dbReference>
<dbReference type="InterPro" id="IPR036249">
    <property type="entry name" value="Thioredoxin-like_sf"/>
</dbReference>
<reference evidence="2 3" key="2">
    <citation type="journal article" date="2008" name="Int. J. Syst. Evol. Microbiol.">
        <title>Methanocella paludicola gen. nov., sp. nov., a methane-producing archaeon, the first isolate of the lineage 'Rice Cluster I', and proposal of the new archaeal order Methanocellales ord. nov.</title>
        <authorList>
            <person name="Sakai S."/>
            <person name="Imachi H."/>
            <person name="Hanada S."/>
            <person name="Ohashi A."/>
            <person name="Harada H."/>
            <person name="Kamagata Y."/>
        </authorList>
    </citation>
    <scope>NUCLEOTIDE SEQUENCE [LARGE SCALE GENOMIC DNA]</scope>
    <source>
        <strain evidence="3">DSM 17711 / JCM 13418 / NBRC 101707 / SANAE</strain>
    </source>
</reference>
<reference evidence="3" key="3">
    <citation type="journal article" date="2011" name="PLoS ONE">
        <title>Genome sequence of a mesophilic hydrogenotrophic methanogen Methanocella paludicola, the first cultivated representative of the order Methanocellales.</title>
        <authorList>
            <person name="Sakai S."/>
            <person name="Takaki Y."/>
            <person name="Shimamura S."/>
            <person name="Sekine M."/>
            <person name="Tajima T."/>
            <person name="Kosugi H."/>
            <person name="Ichikawa N."/>
            <person name="Tasumi E."/>
            <person name="Hiraki A.T."/>
            <person name="Shimizu A."/>
            <person name="Kato Y."/>
            <person name="Nishiko R."/>
            <person name="Mori K."/>
            <person name="Fujita N."/>
            <person name="Imachi H."/>
            <person name="Takai K."/>
        </authorList>
    </citation>
    <scope>NUCLEOTIDE SEQUENCE [LARGE SCALE GENOMIC DNA]</scope>
    <source>
        <strain evidence="3">DSM 17711 / JCM 13418 / NBRC 101707 / SANAE</strain>
    </source>
</reference>
<dbReference type="AlphaFoldDB" id="D1Z0I1"/>
<evidence type="ECO:0000313" key="2">
    <source>
        <dbReference type="EMBL" id="BAI62203.1"/>
    </source>
</evidence>
<sequence length="106" mass="11989">MTARISKSKKAKEVEEFWDLRIYVAGETPKMQQAVKNLEKICDEHLKGRCSIEIIDLMKNPQLAAGEQILAIPTVIRKLPEPVKRLIGDLSIHEKVIVGLDIKKNS</sequence>
<organism evidence="2 3">
    <name type="scientific">Methanocella paludicola (strain DSM 17711 / JCM 13418 / NBRC 101707 / SANAE)</name>
    <dbReference type="NCBI Taxonomy" id="304371"/>
    <lineage>
        <taxon>Archaea</taxon>
        <taxon>Methanobacteriati</taxon>
        <taxon>Methanobacteriota</taxon>
        <taxon>Stenosarchaea group</taxon>
        <taxon>Methanomicrobia</taxon>
        <taxon>Methanocellales</taxon>
        <taxon>Methanocellaceae</taxon>
        <taxon>Methanocella</taxon>
    </lineage>
</organism>
<dbReference type="PANTHER" id="PTHR41709">
    <property type="entry name" value="KAIB-LIKE PROTEIN 1"/>
    <property type="match status" value="1"/>
</dbReference>
<feature type="domain" description="KaiB" evidence="1">
    <location>
        <begin position="21"/>
        <end position="102"/>
    </location>
</feature>
<dbReference type="GeneID" id="8681980"/>
<dbReference type="PATRIC" id="fig|304371.9.peg.2172"/>